<feature type="disulfide bond" evidence="9">
    <location>
        <begin position="201"/>
        <end position="211"/>
    </location>
</feature>
<dbReference type="SUPFAM" id="SSF56487">
    <property type="entry name" value="SRCR-like"/>
    <property type="match status" value="9"/>
</dbReference>
<feature type="domain" description="SRCR" evidence="12">
    <location>
        <begin position="296"/>
        <end position="388"/>
    </location>
</feature>
<evidence type="ECO:0000256" key="9">
    <source>
        <dbReference type="PROSITE-ProRule" id="PRU00196"/>
    </source>
</evidence>
<name>A0AAN9CPQ0_9TELE</name>
<proteinExistence type="predicted"/>
<evidence type="ECO:0000256" key="5">
    <source>
        <dbReference type="ARBA" id="ARBA00022989"/>
    </source>
</evidence>
<evidence type="ECO:0000313" key="13">
    <source>
        <dbReference type="EMBL" id="KAK7145629.1"/>
    </source>
</evidence>
<feature type="domain" description="SRCR" evidence="12">
    <location>
        <begin position="870"/>
        <end position="964"/>
    </location>
</feature>
<dbReference type="Proteomes" id="UP001364617">
    <property type="component" value="Unassembled WGS sequence"/>
</dbReference>
<keyword evidence="6 11" id="KW-0472">Membrane</keyword>
<feature type="region of interest" description="Disordered" evidence="10">
    <location>
        <begin position="1112"/>
        <end position="1205"/>
    </location>
</feature>
<dbReference type="AlphaFoldDB" id="A0AAN9CPQ0"/>
<evidence type="ECO:0000256" key="8">
    <source>
        <dbReference type="ARBA" id="ARBA00023180"/>
    </source>
</evidence>
<keyword evidence="3" id="KW-0732">Signal</keyword>
<feature type="domain" description="SRCR" evidence="12">
    <location>
        <begin position="393"/>
        <end position="492"/>
    </location>
</feature>
<keyword evidence="7 9" id="KW-1015">Disulfide bond</keyword>
<evidence type="ECO:0000256" key="4">
    <source>
        <dbReference type="ARBA" id="ARBA00022737"/>
    </source>
</evidence>
<keyword evidence="14" id="KW-1185">Reference proteome</keyword>
<evidence type="ECO:0000259" key="12">
    <source>
        <dbReference type="PROSITE" id="PS50287"/>
    </source>
</evidence>
<dbReference type="FunFam" id="3.10.250.10:FF:000016">
    <property type="entry name" value="Scavenger receptor cysteine-rich protein type 12"/>
    <property type="match status" value="1"/>
</dbReference>
<dbReference type="InterPro" id="IPR001190">
    <property type="entry name" value="SRCR"/>
</dbReference>
<evidence type="ECO:0000256" key="11">
    <source>
        <dbReference type="SAM" id="Phobius"/>
    </source>
</evidence>
<dbReference type="Pfam" id="PF00530">
    <property type="entry name" value="SRCR"/>
    <property type="match status" value="5"/>
</dbReference>
<gene>
    <name evidence="13" type="ORF">R3I93_013384</name>
</gene>
<keyword evidence="2 11" id="KW-0812">Transmembrane</keyword>
<evidence type="ECO:0000256" key="6">
    <source>
        <dbReference type="ARBA" id="ARBA00023136"/>
    </source>
</evidence>
<dbReference type="PROSITE" id="PS50287">
    <property type="entry name" value="SRCR_2"/>
    <property type="match status" value="9"/>
</dbReference>
<feature type="disulfide bond" evidence="9">
    <location>
        <begin position="1030"/>
        <end position="1040"/>
    </location>
</feature>
<comment type="caution">
    <text evidence="9">Lacks conserved residue(s) required for the propagation of feature annotation.</text>
</comment>
<feature type="domain" description="SRCR" evidence="12">
    <location>
        <begin position="568"/>
        <end position="673"/>
    </location>
</feature>
<accession>A0AAN9CPQ0</accession>
<dbReference type="PANTHER" id="PTHR48071">
    <property type="entry name" value="SRCR DOMAIN-CONTAINING PROTEIN"/>
    <property type="match status" value="1"/>
</dbReference>
<dbReference type="PRINTS" id="PR00258">
    <property type="entry name" value="SPERACTRCPTR"/>
</dbReference>
<feature type="domain" description="SRCR" evidence="12">
    <location>
        <begin position="965"/>
        <end position="1061"/>
    </location>
</feature>
<dbReference type="GO" id="GO:0004252">
    <property type="term" value="F:serine-type endopeptidase activity"/>
    <property type="evidence" value="ECO:0007669"/>
    <property type="project" value="TreeGrafter"/>
</dbReference>
<feature type="domain" description="SRCR" evidence="12">
    <location>
        <begin position="776"/>
        <end position="875"/>
    </location>
</feature>
<keyword evidence="4" id="KW-0677">Repeat</keyword>
<evidence type="ECO:0000256" key="1">
    <source>
        <dbReference type="ARBA" id="ARBA00004167"/>
    </source>
</evidence>
<protein>
    <recommendedName>
        <fullName evidence="12">SRCR domain-containing protein</fullName>
    </recommendedName>
</protein>
<feature type="compositionally biased region" description="Polar residues" evidence="10">
    <location>
        <begin position="1175"/>
        <end position="1184"/>
    </location>
</feature>
<dbReference type="PANTHER" id="PTHR48071:SF25">
    <property type="entry name" value="SCAVENGER RECEPTOR CYSTEINE-RICH TYPE 1 PROTEIN M160-LIKE ISOFORM X1"/>
    <property type="match status" value="1"/>
</dbReference>
<feature type="disulfide bond" evidence="9">
    <location>
        <begin position="462"/>
        <end position="472"/>
    </location>
</feature>
<dbReference type="EMBL" id="JAYKXH010000014">
    <property type="protein sequence ID" value="KAK7145629.1"/>
    <property type="molecule type" value="Genomic_DNA"/>
</dbReference>
<evidence type="ECO:0000256" key="2">
    <source>
        <dbReference type="ARBA" id="ARBA00022692"/>
    </source>
</evidence>
<feature type="domain" description="SRCR" evidence="12">
    <location>
        <begin position="131"/>
        <end position="241"/>
    </location>
</feature>
<feature type="domain" description="SRCR" evidence="12">
    <location>
        <begin position="678"/>
        <end position="773"/>
    </location>
</feature>
<dbReference type="Gene3D" id="3.10.250.10">
    <property type="entry name" value="SRCR-like domain"/>
    <property type="match status" value="8"/>
</dbReference>
<keyword evidence="5 11" id="KW-1133">Transmembrane helix</keyword>
<feature type="domain" description="SRCR" evidence="12">
    <location>
        <begin position="17"/>
        <end position="126"/>
    </location>
</feature>
<dbReference type="GO" id="GO:0031638">
    <property type="term" value="P:zymogen activation"/>
    <property type="evidence" value="ECO:0007669"/>
    <property type="project" value="TreeGrafter"/>
</dbReference>
<feature type="disulfide bond" evidence="9">
    <location>
        <begin position="744"/>
        <end position="754"/>
    </location>
</feature>
<comment type="subcellular location">
    <subcellularLocation>
        <location evidence="1">Membrane</location>
        <topology evidence="1">Single-pass membrane protein</topology>
    </subcellularLocation>
</comment>
<evidence type="ECO:0000256" key="7">
    <source>
        <dbReference type="ARBA" id="ARBA00023157"/>
    </source>
</evidence>
<feature type="disulfide bond" evidence="9">
    <location>
        <begin position="644"/>
        <end position="654"/>
    </location>
</feature>
<evidence type="ECO:0000256" key="10">
    <source>
        <dbReference type="SAM" id="MobiDB-lite"/>
    </source>
</evidence>
<dbReference type="InterPro" id="IPR036772">
    <property type="entry name" value="SRCR-like_dom_sf"/>
</dbReference>
<feature type="disulfide bond" evidence="9">
    <location>
        <begin position="938"/>
        <end position="948"/>
    </location>
</feature>
<feature type="transmembrane region" description="Helical" evidence="11">
    <location>
        <begin position="1074"/>
        <end position="1094"/>
    </location>
</feature>
<feature type="disulfide bond" evidence="9">
    <location>
        <begin position="93"/>
        <end position="103"/>
    </location>
</feature>
<dbReference type="GO" id="GO:0005615">
    <property type="term" value="C:extracellular space"/>
    <property type="evidence" value="ECO:0007669"/>
    <property type="project" value="TreeGrafter"/>
</dbReference>
<dbReference type="SMART" id="SM00202">
    <property type="entry name" value="SR"/>
    <property type="match status" value="5"/>
</dbReference>
<comment type="caution">
    <text evidence="13">The sequence shown here is derived from an EMBL/GenBank/DDBJ whole genome shotgun (WGS) entry which is preliminary data.</text>
</comment>
<feature type="disulfide bond" evidence="9">
    <location>
        <begin position="361"/>
        <end position="371"/>
    </location>
</feature>
<reference evidence="13 14" key="1">
    <citation type="submission" date="2024-02" db="EMBL/GenBank/DDBJ databases">
        <title>Chromosome-level genome assembly of the Eurasian Minnow (Phoxinus phoxinus).</title>
        <authorList>
            <person name="Oriowo T.O."/>
            <person name="Martin S."/>
            <person name="Stange M."/>
            <person name="Chrysostomakis Y."/>
            <person name="Brown T."/>
            <person name="Winkler S."/>
            <person name="Kukowka S."/>
            <person name="Myers E.W."/>
            <person name="Bohne A."/>
        </authorList>
    </citation>
    <scope>NUCLEOTIDE SEQUENCE [LARGE SCALE GENOMIC DNA]</scope>
    <source>
        <strain evidence="13">ZFMK-TIS-60720</strain>
        <tissue evidence="13">Whole Organism</tissue>
    </source>
</reference>
<organism evidence="13 14">
    <name type="scientific">Phoxinus phoxinus</name>
    <name type="common">Eurasian minnow</name>
    <dbReference type="NCBI Taxonomy" id="58324"/>
    <lineage>
        <taxon>Eukaryota</taxon>
        <taxon>Metazoa</taxon>
        <taxon>Chordata</taxon>
        <taxon>Craniata</taxon>
        <taxon>Vertebrata</taxon>
        <taxon>Euteleostomi</taxon>
        <taxon>Actinopterygii</taxon>
        <taxon>Neopterygii</taxon>
        <taxon>Teleostei</taxon>
        <taxon>Ostariophysi</taxon>
        <taxon>Cypriniformes</taxon>
        <taxon>Leuciscidae</taxon>
        <taxon>Phoxininae</taxon>
        <taxon>Phoxinus</taxon>
    </lineage>
</organism>
<keyword evidence="8" id="KW-0325">Glycoprotein</keyword>
<evidence type="ECO:0000256" key="3">
    <source>
        <dbReference type="ARBA" id="ARBA00022729"/>
    </source>
</evidence>
<dbReference type="GO" id="GO:0005886">
    <property type="term" value="C:plasma membrane"/>
    <property type="evidence" value="ECO:0007669"/>
    <property type="project" value="TreeGrafter"/>
</dbReference>
<sequence length="1270" mass="140956">MVANKECVAIQSMGLNVALRGSESPCEGRLEVRDSKGQWGLVCHHGWNNRDKSNGQVVCKSLKCGDLVNSDIEMTLYKDPPPPKLYLMDEVNCVSTETSLWDCPFNSADNNMCKGDFSSAVAVECSGHVQLSLNGQSGNCAGVVEYSTPSGTFGVCKSDWDKKHADKICQERKCGDCYRGCDKEDALFKRQKSEENVSLKCDDKEQFSWQCMEPKKCSERVGVICNKHRRFSLRDGNNLCSGFVEEYNNTEKSWVPVQEKDMIPEDICTQLNCGTFTNFTADNGTNSLRLTCSDNVKLLNFTSKCFGDVNVRVNGSDYGVCYSKSNIRLGERVCKELGCGGLLDEKEGRDISNGLLSDVECLGDEASLWHCLAKHEKKQCRSTTVICAGSLNVRLRDGLGVCSGRVELQWEGSWKSISSKEWNTDNSDMVCTHCKCGLSTSITKLFIEVNQNQLESPWHVKCKSSSAKLYECLKKETRTSISREPNVQIMCQNEKLMFFEGASPCKGRVLIKSIGGEAEARPLSEKLMADNNKTEADICRAMQCGDVDDFKKQNGTYADVRCSGSVNVTLRNKPEKEKDKESCWGTVEVCHDGICGGVCKDTWTIEHSAKICDNLGCGKPIQSLLKNPFLTKYSGSVNHYSVYCLKEVKNISMCRFIPISDSTCKVPAQVICTGSVKAKLEDPRDKCAGIVSLSYAGKWTPVCQDTLNTDLSNAICSELNCGQFYPNSLTRDESQNNGLSGIKCATGANSFSKCNLEGISSEKPCTVGYLKCTEWKRLLLYKKEGPCSGPVYALSGGKTQLVSGQGWGREEGQKMCEYLQCGNYSSHSTISVKGKNEWWSKTYNCSGKTDMWECERLDQALQPDHPREQLHITCDAKLPAIILSKKCTGEVSIEKENVCPSHLDDQMSSELCDDLDCGTAFHHWSTEVQKTDCWHFSCTGRETLLWQCGYTKGRCNKILSVTCQKGIEFGSTEKCGGKLAVKYGGLWVNVCGELNEAQTTEVCKALNCLKGQQLVDERNISKEIKVTIKCPERYQYISQCVEHLKMRNEKCTRGPVEIECDGYKKIVKSPGNSGLIVGLSLGMLGLLIMVFMWMNRKRLLLVIRNYRNKNGKDINIDRNEMNNMENEDRDLSQGKASPLEYDDYEDMDSVNKTGEEDADDRSEGSSGTEYDDIEGQNSDISPHQTHADDDLPLLPKRPDNIQADQDTYEVETEKEEDYDDVMPVENEGISDAQALVDVAVDAGTDSEAGTGVNADAVVVTTEVEVHAELE</sequence>
<evidence type="ECO:0000313" key="14">
    <source>
        <dbReference type="Proteomes" id="UP001364617"/>
    </source>
</evidence>